<dbReference type="PANTHER" id="PTHR33164:SF99">
    <property type="entry name" value="MARR FAMILY REGULATORY PROTEIN"/>
    <property type="match status" value="1"/>
</dbReference>
<organism evidence="2 3">
    <name type="scientific">Microbacterium thalli</name>
    <dbReference type="NCBI Taxonomy" id="3027921"/>
    <lineage>
        <taxon>Bacteria</taxon>
        <taxon>Bacillati</taxon>
        <taxon>Actinomycetota</taxon>
        <taxon>Actinomycetes</taxon>
        <taxon>Micrococcales</taxon>
        <taxon>Microbacteriaceae</taxon>
        <taxon>Microbacterium</taxon>
    </lineage>
</organism>
<evidence type="ECO:0000313" key="2">
    <source>
        <dbReference type="EMBL" id="MDD7963075.1"/>
    </source>
</evidence>
<dbReference type="SMART" id="SM00347">
    <property type="entry name" value="HTH_MARR"/>
    <property type="match status" value="1"/>
</dbReference>
<dbReference type="SUPFAM" id="SSF46785">
    <property type="entry name" value="Winged helix' DNA-binding domain"/>
    <property type="match status" value="1"/>
</dbReference>
<dbReference type="InterPro" id="IPR000835">
    <property type="entry name" value="HTH_MarR-typ"/>
</dbReference>
<keyword evidence="3" id="KW-1185">Reference proteome</keyword>
<proteinExistence type="predicted"/>
<reference evidence="2 3" key="1">
    <citation type="submission" date="2023-02" db="EMBL/GenBank/DDBJ databases">
        <title>Study of novel species of the Microbacterium genus.</title>
        <authorList>
            <person name="Arroyo-Herrera I."/>
            <person name="Roman-Ponce B."/>
            <person name="Vasquez-Murrieta M.S."/>
        </authorList>
    </citation>
    <scope>NUCLEOTIDE SEQUENCE [LARGE SCALE GENOMIC DNA]</scope>
    <source>
        <strain evidence="2 3">NE1TT3</strain>
    </source>
</reference>
<dbReference type="InterPro" id="IPR036390">
    <property type="entry name" value="WH_DNA-bd_sf"/>
</dbReference>
<dbReference type="RefSeq" id="WP_274264770.1">
    <property type="nucleotide sequence ID" value="NZ_JAQZCI010000003.1"/>
</dbReference>
<accession>A0ABT5SJU7</accession>
<evidence type="ECO:0000313" key="3">
    <source>
        <dbReference type="Proteomes" id="UP001218170"/>
    </source>
</evidence>
<feature type="domain" description="HTH marR-type" evidence="1">
    <location>
        <begin position="43"/>
        <end position="179"/>
    </location>
</feature>
<protein>
    <submittedName>
        <fullName evidence="2">MarR family winged helix-turn-helix transcriptional regulator</fullName>
    </submittedName>
</protein>
<dbReference type="Pfam" id="PF01047">
    <property type="entry name" value="MarR"/>
    <property type="match status" value="1"/>
</dbReference>
<dbReference type="InterPro" id="IPR039422">
    <property type="entry name" value="MarR/SlyA-like"/>
</dbReference>
<evidence type="ECO:0000259" key="1">
    <source>
        <dbReference type="PROSITE" id="PS50995"/>
    </source>
</evidence>
<sequence>MTLRNICHSKYCRRKQTYQQFISAASNRRLTHVSTSEPLSPQQDRTWSLLVGVMMWLPAELDTYLQASANLSHAEFGVLRCLSLSEDREVHMSRLAATANVTPSHLSRIVGRLEKQGLLTRSADPGDARRTLARLTQAGALLVNEVEPGYAAQIRTRVFDLLEGQQVEQLERAAEAILTPLRGECVDLLPPRPGR</sequence>
<dbReference type="Proteomes" id="UP001218170">
    <property type="component" value="Unassembled WGS sequence"/>
</dbReference>
<dbReference type="EMBL" id="JAQZCI010000003">
    <property type="protein sequence ID" value="MDD7963075.1"/>
    <property type="molecule type" value="Genomic_DNA"/>
</dbReference>
<name>A0ABT5SJU7_9MICO</name>
<gene>
    <name evidence="2" type="ORF">PUW80_12035</name>
</gene>
<dbReference type="PANTHER" id="PTHR33164">
    <property type="entry name" value="TRANSCRIPTIONAL REGULATOR, MARR FAMILY"/>
    <property type="match status" value="1"/>
</dbReference>
<dbReference type="InterPro" id="IPR036388">
    <property type="entry name" value="WH-like_DNA-bd_sf"/>
</dbReference>
<comment type="caution">
    <text evidence="2">The sequence shown here is derived from an EMBL/GenBank/DDBJ whole genome shotgun (WGS) entry which is preliminary data.</text>
</comment>
<dbReference type="PROSITE" id="PS50995">
    <property type="entry name" value="HTH_MARR_2"/>
    <property type="match status" value="1"/>
</dbReference>
<dbReference type="Gene3D" id="1.10.10.10">
    <property type="entry name" value="Winged helix-like DNA-binding domain superfamily/Winged helix DNA-binding domain"/>
    <property type="match status" value="1"/>
</dbReference>